<gene>
    <name evidence="2" type="ORF">OHU27_01900</name>
</gene>
<accession>A0ABZ1IMA4</accession>
<proteinExistence type="predicted"/>
<dbReference type="InterPro" id="IPR047137">
    <property type="entry name" value="ORF3"/>
</dbReference>
<protein>
    <submittedName>
        <fullName evidence="2">SRPBCC family protein</fullName>
    </submittedName>
</protein>
<reference evidence="2 3" key="1">
    <citation type="submission" date="2022-10" db="EMBL/GenBank/DDBJ databases">
        <title>The complete genomes of actinobacterial strains from the NBC collection.</title>
        <authorList>
            <person name="Joergensen T.S."/>
            <person name="Alvarez Arevalo M."/>
            <person name="Sterndorff E.B."/>
            <person name="Faurdal D."/>
            <person name="Vuksanovic O."/>
            <person name="Mourched A.-S."/>
            <person name="Charusanti P."/>
            <person name="Shaw S."/>
            <person name="Blin K."/>
            <person name="Weber T."/>
        </authorList>
    </citation>
    <scope>NUCLEOTIDE SEQUENCE [LARGE SCALE GENOMIC DNA]</scope>
    <source>
        <strain evidence="2 3">NBC_00206</strain>
    </source>
</reference>
<dbReference type="Gene3D" id="3.30.530.20">
    <property type="match status" value="1"/>
</dbReference>
<evidence type="ECO:0000259" key="1">
    <source>
        <dbReference type="Pfam" id="PF03364"/>
    </source>
</evidence>
<feature type="domain" description="Coenzyme Q-binding protein COQ10 START" evidence="1">
    <location>
        <begin position="10"/>
        <end position="129"/>
    </location>
</feature>
<dbReference type="Proteomes" id="UP001622690">
    <property type="component" value="Chromosome"/>
</dbReference>
<sequence length="172" mass="19130">MHSIEQTIEIAVPVRTAYNQWTQFQHFPRFMRTVREVDQIKPSLTSWTLAAGPLHGTFQAEIVEQEPDSHLVWRSLDERPGHRGRVSFAPTPDGGTALTVRMEIGLNGPAGLVPGVSQVAGRVVAAELRRFKEYIEGLGEESGAWRGTIRDGRLRRAEAERNVSGVPSWPHG</sequence>
<dbReference type="Pfam" id="PF03364">
    <property type="entry name" value="Polyketide_cyc"/>
    <property type="match status" value="1"/>
</dbReference>
<dbReference type="CDD" id="cd07817">
    <property type="entry name" value="SRPBCC_8"/>
    <property type="match status" value="1"/>
</dbReference>
<evidence type="ECO:0000313" key="3">
    <source>
        <dbReference type="Proteomes" id="UP001622690"/>
    </source>
</evidence>
<evidence type="ECO:0000313" key="2">
    <source>
        <dbReference type="EMBL" id="WTO81235.1"/>
    </source>
</evidence>
<keyword evidence="3" id="KW-1185">Reference proteome</keyword>
<dbReference type="InterPro" id="IPR023393">
    <property type="entry name" value="START-like_dom_sf"/>
</dbReference>
<name>A0ABZ1IMA4_9ACTN</name>
<dbReference type="EMBL" id="CP108125">
    <property type="protein sequence ID" value="WTO81235.1"/>
    <property type="molecule type" value="Genomic_DNA"/>
</dbReference>
<organism evidence="2 3">
    <name type="scientific">Streptomyces nigra</name>
    <dbReference type="NCBI Taxonomy" id="1827580"/>
    <lineage>
        <taxon>Bacteria</taxon>
        <taxon>Bacillati</taxon>
        <taxon>Actinomycetota</taxon>
        <taxon>Actinomycetes</taxon>
        <taxon>Kitasatosporales</taxon>
        <taxon>Streptomycetaceae</taxon>
        <taxon>Streptomyces</taxon>
    </lineage>
</organism>
<dbReference type="PANTHER" id="PTHR33824">
    <property type="entry name" value="POLYKETIDE CYCLASE/DEHYDRASE AND LIPID TRANSPORT SUPERFAMILY PROTEIN"/>
    <property type="match status" value="1"/>
</dbReference>
<dbReference type="RefSeq" id="WP_403366176.1">
    <property type="nucleotide sequence ID" value="NZ_CP108125.1"/>
</dbReference>
<dbReference type="SUPFAM" id="SSF55961">
    <property type="entry name" value="Bet v1-like"/>
    <property type="match status" value="1"/>
</dbReference>
<dbReference type="PANTHER" id="PTHR33824:SF7">
    <property type="entry name" value="POLYKETIDE CYCLASE_DEHYDRASE AND LIPID TRANSPORT SUPERFAMILY PROTEIN"/>
    <property type="match status" value="1"/>
</dbReference>
<dbReference type="InterPro" id="IPR005031">
    <property type="entry name" value="COQ10_START"/>
</dbReference>